<dbReference type="AlphaFoldDB" id="A0A921LRI9"/>
<feature type="region of interest" description="Disordered" evidence="1">
    <location>
        <begin position="81"/>
        <end position="102"/>
    </location>
</feature>
<sequence>MATEMAEIDPRVGELRMNASDLIIIGISIVVVLAAMKDFLRVVNSCANCGERRDDATRVQCNEHADPRELDGAPCNEDKGRGDCLSRVGDSRTETERLSLPGEDSLQPYGGRVLKPIQVGLASSLTMDDFEAEIIDLLNDLYQKSNGNAFEDLRMVEDIIGHTFYSSKGLGRARVMSISPYGIPERCANLLSAEDSIDNIVQMNIYYNILTISNMNYSNQEKGN</sequence>
<organism evidence="3 4">
    <name type="scientific">Collinsella ihumii</name>
    <dbReference type="NCBI Taxonomy" id="1720204"/>
    <lineage>
        <taxon>Bacteria</taxon>
        <taxon>Bacillati</taxon>
        <taxon>Actinomycetota</taxon>
        <taxon>Coriobacteriia</taxon>
        <taxon>Coriobacteriales</taxon>
        <taxon>Coriobacteriaceae</taxon>
        <taxon>Collinsella</taxon>
    </lineage>
</organism>
<dbReference type="EMBL" id="DYVF01000043">
    <property type="protein sequence ID" value="HJG31077.1"/>
    <property type="molecule type" value="Genomic_DNA"/>
</dbReference>
<keyword evidence="2" id="KW-0812">Transmembrane</keyword>
<keyword evidence="2" id="KW-0472">Membrane</keyword>
<gene>
    <name evidence="3" type="ORF">K8U80_06735</name>
</gene>
<accession>A0A921LRI9</accession>
<reference evidence="3" key="1">
    <citation type="journal article" date="2021" name="PeerJ">
        <title>Extensive microbial diversity within the chicken gut microbiome revealed by metagenomics and culture.</title>
        <authorList>
            <person name="Gilroy R."/>
            <person name="Ravi A."/>
            <person name="Getino M."/>
            <person name="Pursley I."/>
            <person name="Horton D.L."/>
            <person name="Alikhan N.F."/>
            <person name="Baker D."/>
            <person name="Gharbi K."/>
            <person name="Hall N."/>
            <person name="Watson M."/>
            <person name="Adriaenssens E.M."/>
            <person name="Foster-Nyarko E."/>
            <person name="Jarju S."/>
            <person name="Secka A."/>
            <person name="Antonio M."/>
            <person name="Oren A."/>
            <person name="Chaudhuri R.R."/>
            <person name="La Ragione R."/>
            <person name="Hildebrand F."/>
            <person name="Pallen M.J."/>
        </authorList>
    </citation>
    <scope>NUCLEOTIDE SEQUENCE</scope>
    <source>
        <strain evidence="3">ChiGjej2B2-7701</strain>
    </source>
</reference>
<dbReference type="Proteomes" id="UP000746751">
    <property type="component" value="Unassembled WGS sequence"/>
</dbReference>
<feature type="compositionally biased region" description="Basic and acidic residues" evidence="1">
    <location>
        <begin position="81"/>
        <end position="97"/>
    </location>
</feature>
<evidence type="ECO:0000313" key="3">
    <source>
        <dbReference type="EMBL" id="HJG31077.1"/>
    </source>
</evidence>
<feature type="transmembrane region" description="Helical" evidence="2">
    <location>
        <begin position="21"/>
        <end position="40"/>
    </location>
</feature>
<evidence type="ECO:0000313" key="4">
    <source>
        <dbReference type="Proteomes" id="UP000746751"/>
    </source>
</evidence>
<evidence type="ECO:0000256" key="2">
    <source>
        <dbReference type="SAM" id="Phobius"/>
    </source>
</evidence>
<keyword evidence="2" id="KW-1133">Transmembrane helix</keyword>
<evidence type="ECO:0000256" key="1">
    <source>
        <dbReference type="SAM" id="MobiDB-lite"/>
    </source>
</evidence>
<proteinExistence type="predicted"/>
<protein>
    <submittedName>
        <fullName evidence="3">Uncharacterized protein</fullName>
    </submittedName>
</protein>
<reference evidence="3" key="2">
    <citation type="submission" date="2021-09" db="EMBL/GenBank/DDBJ databases">
        <authorList>
            <person name="Gilroy R."/>
        </authorList>
    </citation>
    <scope>NUCLEOTIDE SEQUENCE</scope>
    <source>
        <strain evidence="3">ChiGjej2B2-7701</strain>
    </source>
</reference>
<comment type="caution">
    <text evidence="3">The sequence shown here is derived from an EMBL/GenBank/DDBJ whole genome shotgun (WGS) entry which is preliminary data.</text>
</comment>
<name>A0A921LRI9_9ACTN</name>